<gene>
    <name evidence="1" type="ORF">ACFQSB_35640</name>
</gene>
<dbReference type="RefSeq" id="WP_354848906.1">
    <property type="nucleotide sequence ID" value="NZ_JBHTCG010000040.1"/>
</dbReference>
<dbReference type="EMBL" id="JBHTCG010000040">
    <property type="protein sequence ID" value="MFC7387584.1"/>
    <property type="molecule type" value="Genomic_DNA"/>
</dbReference>
<protein>
    <submittedName>
        <fullName evidence="1">Uncharacterized protein</fullName>
    </submittedName>
</protein>
<evidence type="ECO:0000313" key="2">
    <source>
        <dbReference type="Proteomes" id="UP001596496"/>
    </source>
</evidence>
<proteinExistence type="predicted"/>
<comment type="caution">
    <text evidence="1">The sequence shown here is derived from an EMBL/GenBank/DDBJ whole genome shotgun (WGS) entry which is preliminary data.</text>
</comment>
<name>A0ABW2PF13_9ACTN</name>
<dbReference type="Proteomes" id="UP001596496">
    <property type="component" value="Unassembled WGS sequence"/>
</dbReference>
<evidence type="ECO:0000313" key="1">
    <source>
        <dbReference type="EMBL" id="MFC7387584.1"/>
    </source>
</evidence>
<organism evidence="1 2">
    <name type="scientific">Sphaerisporangium rhizosphaerae</name>
    <dbReference type="NCBI Taxonomy" id="2269375"/>
    <lineage>
        <taxon>Bacteria</taxon>
        <taxon>Bacillati</taxon>
        <taxon>Actinomycetota</taxon>
        <taxon>Actinomycetes</taxon>
        <taxon>Streptosporangiales</taxon>
        <taxon>Streptosporangiaceae</taxon>
        <taxon>Sphaerisporangium</taxon>
    </lineage>
</organism>
<accession>A0ABW2PF13</accession>
<sequence>MHPPRTPAGSLPDRLDASMLALHLRFEGLPRFPVLPAKPLPRTATPAAPAVVAKI</sequence>
<reference evidence="2" key="1">
    <citation type="journal article" date="2019" name="Int. J. Syst. Evol. Microbiol.">
        <title>The Global Catalogue of Microorganisms (GCM) 10K type strain sequencing project: providing services to taxonomists for standard genome sequencing and annotation.</title>
        <authorList>
            <consortium name="The Broad Institute Genomics Platform"/>
            <consortium name="The Broad Institute Genome Sequencing Center for Infectious Disease"/>
            <person name="Wu L."/>
            <person name="Ma J."/>
        </authorList>
    </citation>
    <scope>NUCLEOTIDE SEQUENCE [LARGE SCALE GENOMIC DNA]</scope>
    <source>
        <strain evidence="2">CECT 7649</strain>
    </source>
</reference>
<keyword evidence="2" id="KW-1185">Reference proteome</keyword>